<protein>
    <submittedName>
        <fullName evidence="1">Uncharacterized protein</fullName>
    </submittedName>
</protein>
<evidence type="ECO:0000313" key="2">
    <source>
        <dbReference type="Proteomes" id="UP001055879"/>
    </source>
</evidence>
<name>A0ACB9CGJ2_ARCLA</name>
<proteinExistence type="predicted"/>
<comment type="caution">
    <text evidence="1">The sequence shown here is derived from an EMBL/GenBank/DDBJ whole genome shotgun (WGS) entry which is preliminary data.</text>
</comment>
<keyword evidence="2" id="KW-1185">Reference proteome</keyword>
<gene>
    <name evidence="1" type="ORF">L6452_12854</name>
</gene>
<evidence type="ECO:0000313" key="1">
    <source>
        <dbReference type="EMBL" id="KAI3733411.1"/>
    </source>
</evidence>
<accession>A0ACB9CGJ2</accession>
<dbReference type="Proteomes" id="UP001055879">
    <property type="component" value="Linkage Group LG04"/>
</dbReference>
<organism evidence="1 2">
    <name type="scientific">Arctium lappa</name>
    <name type="common">Greater burdock</name>
    <name type="synonym">Lappa major</name>
    <dbReference type="NCBI Taxonomy" id="4217"/>
    <lineage>
        <taxon>Eukaryota</taxon>
        <taxon>Viridiplantae</taxon>
        <taxon>Streptophyta</taxon>
        <taxon>Embryophyta</taxon>
        <taxon>Tracheophyta</taxon>
        <taxon>Spermatophyta</taxon>
        <taxon>Magnoliopsida</taxon>
        <taxon>eudicotyledons</taxon>
        <taxon>Gunneridae</taxon>
        <taxon>Pentapetalae</taxon>
        <taxon>asterids</taxon>
        <taxon>campanulids</taxon>
        <taxon>Asterales</taxon>
        <taxon>Asteraceae</taxon>
        <taxon>Carduoideae</taxon>
        <taxon>Cardueae</taxon>
        <taxon>Arctiinae</taxon>
        <taxon>Arctium</taxon>
    </lineage>
</organism>
<dbReference type="EMBL" id="CM042050">
    <property type="protein sequence ID" value="KAI3733411.1"/>
    <property type="molecule type" value="Genomic_DNA"/>
</dbReference>
<reference evidence="1 2" key="2">
    <citation type="journal article" date="2022" name="Mol. Ecol. Resour.">
        <title>The genomes of chicory, endive, great burdock and yacon provide insights into Asteraceae paleo-polyploidization history and plant inulin production.</title>
        <authorList>
            <person name="Fan W."/>
            <person name="Wang S."/>
            <person name="Wang H."/>
            <person name="Wang A."/>
            <person name="Jiang F."/>
            <person name="Liu H."/>
            <person name="Zhao H."/>
            <person name="Xu D."/>
            <person name="Zhang Y."/>
        </authorList>
    </citation>
    <scope>NUCLEOTIDE SEQUENCE [LARGE SCALE GENOMIC DNA]</scope>
    <source>
        <strain evidence="2">cv. Niubang</strain>
    </source>
</reference>
<reference evidence="2" key="1">
    <citation type="journal article" date="2022" name="Mol. Ecol. Resour.">
        <title>The genomes of chicory, endive, great burdock and yacon provide insights into Asteraceae palaeo-polyploidization history and plant inulin production.</title>
        <authorList>
            <person name="Fan W."/>
            <person name="Wang S."/>
            <person name="Wang H."/>
            <person name="Wang A."/>
            <person name="Jiang F."/>
            <person name="Liu H."/>
            <person name="Zhao H."/>
            <person name="Xu D."/>
            <person name="Zhang Y."/>
        </authorList>
    </citation>
    <scope>NUCLEOTIDE SEQUENCE [LARGE SCALE GENOMIC DNA]</scope>
    <source>
        <strain evidence="2">cv. Niubang</strain>
    </source>
</reference>
<sequence>MSFHLAGNYRLSTTRTPQKFTIFKILCFKSNSTIVASFLKSKKWKRIMTWSRLRGVQQLERTDLFI</sequence>